<dbReference type="AlphaFoldDB" id="A0AAE1A057"/>
<evidence type="ECO:0000256" key="1">
    <source>
        <dbReference type="SAM" id="MobiDB-lite"/>
    </source>
</evidence>
<accession>A0AAE1A057</accession>
<name>A0AAE1A057_9GAST</name>
<reference evidence="2" key="1">
    <citation type="journal article" date="2023" name="G3 (Bethesda)">
        <title>A reference genome for the long-term kleptoplast-retaining sea slug Elysia crispata morphotype clarki.</title>
        <authorList>
            <person name="Eastman K.E."/>
            <person name="Pendleton A.L."/>
            <person name="Shaikh M.A."/>
            <person name="Suttiyut T."/>
            <person name="Ogas R."/>
            <person name="Tomko P."/>
            <person name="Gavelis G."/>
            <person name="Widhalm J.R."/>
            <person name="Wisecaver J.H."/>
        </authorList>
    </citation>
    <scope>NUCLEOTIDE SEQUENCE</scope>
    <source>
        <strain evidence="2">ECLA1</strain>
    </source>
</reference>
<organism evidence="2 3">
    <name type="scientific">Elysia crispata</name>
    <name type="common">lettuce slug</name>
    <dbReference type="NCBI Taxonomy" id="231223"/>
    <lineage>
        <taxon>Eukaryota</taxon>
        <taxon>Metazoa</taxon>
        <taxon>Spiralia</taxon>
        <taxon>Lophotrochozoa</taxon>
        <taxon>Mollusca</taxon>
        <taxon>Gastropoda</taxon>
        <taxon>Heterobranchia</taxon>
        <taxon>Euthyneura</taxon>
        <taxon>Panpulmonata</taxon>
        <taxon>Sacoglossa</taxon>
        <taxon>Placobranchoidea</taxon>
        <taxon>Plakobranchidae</taxon>
        <taxon>Elysia</taxon>
    </lineage>
</organism>
<comment type="caution">
    <text evidence="2">The sequence shown here is derived from an EMBL/GenBank/DDBJ whole genome shotgun (WGS) entry which is preliminary data.</text>
</comment>
<protein>
    <submittedName>
        <fullName evidence="2">Uncharacterized protein</fullName>
    </submittedName>
</protein>
<dbReference type="EMBL" id="JAWDGP010002933">
    <property type="protein sequence ID" value="KAK3778492.1"/>
    <property type="molecule type" value="Genomic_DNA"/>
</dbReference>
<evidence type="ECO:0000313" key="3">
    <source>
        <dbReference type="Proteomes" id="UP001283361"/>
    </source>
</evidence>
<evidence type="ECO:0000313" key="2">
    <source>
        <dbReference type="EMBL" id="KAK3778492.1"/>
    </source>
</evidence>
<keyword evidence="3" id="KW-1185">Reference proteome</keyword>
<sequence>MSKRKVTDDAASSATKRRQQSFKKEYTEEFRFIRMGKIETGAFCEICNSEFSIKSGGKNDIVRHIAGARHAERAKHSNVTATIKSFFAQSPTS</sequence>
<proteinExistence type="predicted"/>
<gene>
    <name evidence="2" type="ORF">RRG08_005776</name>
</gene>
<feature type="region of interest" description="Disordered" evidence="1">
    <location>
        <begin position="1"/>
        <end position="22"/>
    </location>
</feature>
<dbReference type="Proteomes" id="UP001283361">
    <property type="component" value="Unassembled WGS sequence"/>
</dbReference>